<keyword evidence="3" id="KW-1185">Reference proteome</keyword>
<dbReference type="Proteomes" id="UP000241362">
    <property type="component" value="Unassembled WGS sequence"/>
</dbReference>
<dbReference type="AlphaFoldDB" id="A0A2T4JAI1"/>
<gene>
    <name evidence="2" type="ORF">C5F44_08570</name>
</gene>
<sequence>MTAAAFDLHLQGGTTTVCRAWVLLRRDGTVLGFTDHDQPLTIDGIVCKADTGLNALALQQATGLSVDNSEAVGALSDDAICEADLSAGRFDGAEVRVWLVNWARPEERAELFRGTLGEVVRKGAEFRAELRGLTEPLNQITGLAYTRTCNAVLGDGRCGFDLSQPGYFAEWEVGALDRDQRVLEFPGAAGFDPRWFEGGRLDVLTGQAAGLWVMIRGDRQNGSARQIELWQSIRAPLIAGDRVRLTAGCDKRAATCRAKFANFLNFRGFPHIPGEDWLTAYPRAGQPADGGSRSLHDLLGGIVE</sequence>
<protein>
    <recommendedName>
        <fullName evidence="1">Bacteriophage phiJL001 Gp84 C-terminal domain-containing protein</fullName>
    </recommendedName>
</protein>
<feature type="domain" description="Bacteriophage phiJL001 Gp84 C-terminal" evidence="1">
    <location>
        <begin position="194"/>
        <end position="276"/>
    </location>
</feature>
<name>A0A2T4JAI1_FUSBL</name>
<comment type="caution">
    <text evidence="2">The sequence shown here is derived from an EMBL/GenBank/DDBJ whole genome shotgun (WGS) entry which is preliminary data.</text>
</comment>
<dbReference type="EMBL" id="PZKE01000006">
    <property type="protein sequence ID" value="PTE14838.1"/>
    <property type="molecule type" value="Genomic_DNA"/>
</dbReference>
<dbReference type="InterPro" id="IPR018964">
    <property type="entry name" value="Phage_phiJL001_Gp84_C"/>
</dbReference>
<dbReference type="NCBIfam" id="TIGR02218">
    <property type="entry name" value="phg_TIGR02218"/>
    <property type="match status" value="1"/>
</dbReference>
<evidence type="ECO:0000313" key="2">
    <source>
        <dbReference type="EMBL" id="PTE14838.1"/>
    </source>
</evidence>
<organism evidence="2 3">
    <name type="scientific">Fuscovulum blasticum DSM 2131</name>
    <dbReference type="NCBI Taxonomy" id="1188250"/>
    <lineage>
        <taxon>Bacteria</taxon>
        <taxon>Pseudomonadati</taxon>
        <taxon>Pseudomonadota</taxon>
        <taxon>Alphaproteobacteria</taxon>
        <taxon>Rhodobacterales</taxon>
        <taxon>Paracoccaceae</taxon>
        <taxon>Pseudogemmobacter</taxon>
    </lineage>
</organism>
<proteinExistence type="predicted"/>
<dbReference type="Pfam" id="PF09356">
    <property type="entry name" value="Phage_BR0599"/>
    <property type="match status" value="1"/>
</dbReference>
<dbReference type="InterPro" id="IPR011928">
    <property type="entry name" value="Phage_phiJL001_Gp84"/>
</dbReference>
<evidence type="ECO:0000259" key="1">
    <source>
        <dbReference type="Pfam" id="PF09356"/>
    </source>
</evidence>
<accession>A0A2T4JAI1</accession>
<reference evidence="2 3" key="1">
    <citation type="submission" date="2018-03" db="EMBL/GenBank/DDBJ databases">
        <title>Rhodobacter blasticus.</title>
        <authorList>
            <person name="Meyer T.E."/>
            <person name="Miller S."/>
            <person name="Lodha T."/>
            <person name="Gandham S."/>
            <person name="Chintalapati S."/>
            <person name="Chintalapati V.R."/>
        </authorList>
    </citation>
    <scope>NUCLEOTIDE SEQUENCE [LARGE SCALE GENOMIC DNA]</scope>
    <source>
        <strain evidence="2 3">DSM 2131</strain>
    </source>
</reference>
<evidence type="ECO:0000313" key="3">
    <source>
        <dbReference type="Proteomes" id="UP000241362"/>
    </source>
</evidence>
<dbReference type="RefSeq" id="WP_107673091.1">
    <property type="nucleotide sequence ID" value="NZ_PZKE01000006.1"/>
</dbReference>
<dbReference type="Pfam" id="PF09931">
    <property type="entry name" value="Phage_phiJL001_Gp84_N"/>
    <property type="match status" value="1"/>
</dbReference>